<dbReference type="SMART" id="SM00861">
    <property type="entry name" value="Transket_pyr"/>
    <property type="match status" value="1"/>
</dbReference>
<dbReference type="PANTHER" id="PTHR43257:SF2">
    <property type="entry name" value="PYRUVATE DEHYDROGENASE E1 COMPONENT SUBUNIT BETA"/>
    <property type="match status" value="1"/>
</dbReference>
<keyword evidence="2" id="KW-0560">Oxidoreductase</keyword>
<dbReference type="NCBIfam" id="NF006667">
    <property type="entry name" value="PRK09212.1"/>
    <property type="match status" value="1"/>
</dbReference>
<evidence type="ECO:0000256" key="2">
    <source>
        <dbReference type="ARBA" id="ARBA00023002"/>
    </source>
</evidence>
<dbReference type="Gene3D" id="3.40.50.920">
    <property type="match status" value="1"/>
</dbReference>
<reference evidence="6" key="1">
    <citation type="submission" date="2017-04" db="EMBL/GenBank/DDBJ databases">
        <authorList>
            <person name="Varghese N."/>
            <person name="Submissions S."/>
        </authorList>
    </citation>
    <scope>NUCLEOTIDE SEQUENCE [LARGE SCALE GENOMIC DNA]</scope>
    <source>
        <strain evidence="6">RKEM611</strain>
    </source>
</reference>
<dbReference type="InterPro" id="IPR005475">
    <property type="entry name" value="Transketolase-like_Pyr-bd"/>
</dbReference>
<organism evidence="5 6">
    <name type="scientific">Pseudobacteriovorax antillogorgiicola</name>
    <dbReference type="NCBI Taxonomy" id="1513793"/>
    <lineage>
        <taxon>Bacteria</taxon>
        <taxon>Pseudomonadati</taxon>
        <taxon>Bdellovibrionota</taxon>
        <taxon>Oligoflexia</taxon>
        <taxon>Oligoflexales</taxon>
        <taxon>Pseudobacteriovoracaceae</taxon>
        <taxon>Pseudobacteriovorax</taxon>
    </lineage>
</organism>
<dbReference type="InterPro" id="IPR029061">
    <property type="entry name" value="THDP-binding"/>
</dbReference>
<evidence type="ECO:0000256" key="1">
    <source>
        <dbReference type="ARBA" id="ARBA00001964"/>
    </source>
</evidence>
<dbReference type="OrthoDB" id="5287290at2"/>
<evidence type="ECO:0000256" key="3">
    <source>
        <dbReference type="ARBA" id="ARBA00023052"/>
    </source>
</evidence>
<keyword evidence="6" id="KW-1185">Reference proteome</keyword>
<dbReference type="SUPFAM" id="SSF52518">
    <property type="entry name" value="Thiamin diphosphate-binding fold (THDP-binding)"/>
    <property type="match status" value="1"/>
</dbReference>
<dbReference type="GO" id="GO:0016491">
    <property type="term" value="F:oxidoreductase activity"/>
    <property type="evidence" value="ECO:0007669"/>
    <property type="project" value="UniProtKB-KW"/>
</dbReference>
<evidence type="ECO:0000259" key="4">
    <source>
        <dbReference type="SMART" id="SM00861"/>
    </source>
</evidence>
<dbReference type="InterPro" id="IPR009014">
    <property type="entry name" value="Transketo_C/PFOR_II"/>
</dbReference>
<dbReference type="Pfam" id="PF02780">
    <property type="entry name" value="Transketolase_C"/>
    <property type="match status" value="1"/>
</dbReference>
<dbReference type="FunFam" id="3.40.50.970:FF:000001">
    <property type="entry name" value="Pyruvate dehydrogenase E1 beta subunit"/>
    <property type="match status" value="1"/>
</dbReference>
<dbReference type="NCBIfam" id="NF008854">
    <property type="entry name" value="PRK11892.1"/>
    <property type="match status" value="1"/>
</dbReference>
<keyword evidence="5" id="KW-0670">Pyruvate</keyword>
<dbReference type="CDD" id="cd07036">
    <property type="entry name" value="TPP_PYR_E1-PDHc-beta_like"/>
    <property type="match status" value="1"/>
</dbReference>
<gene>
    <name evidence="5" type="ORF">SAMN06296036_1488</name>
</gene>
<dbReference type="RefSeq" id="WP_132326350.1">
    <property type="nucleotide sequence ID" value="NZ_FWZT01000048.1"/>
</dbReference>
<dbReference type="EMBL" id="FWZT01000048">
    <property type="protein sequence ID" value="SMF83634.1"/>
    <property type="molecule type" value="Genomic_DNA"/>
</dbReference>
<sequence length="325" mass="36155">MAQLTFREALGRAMKEEMERDETIFLMGEEVAQYDGAYKVSKGLLEKFGEKRVWDSPISEGGFAGLGIGAAMVGLRPIIEMMTWNFGIQAFDQIINHAAKMRYMSGGQFKVPIVFRGPNGAAHMLGAQHSQAVEPMITNIPGLIVVTCSTPYDGLGLLKSAIRDDNPVIFLESEMMYGLKGEVPDEEYLIPLGKGDIKKEGSDVTLIAWNKVVHKCMKIAEALEKDGVSVEVLDPRTLQPLDEDLIFESVKKTNRVVIVEEAWGFSSLGSQISDRIQSACFDYLDAPVTRVTNEFVPMPYNEAQEERTMPSEDRITQAIKDVMYL</sequence>
<comment type="cofactor">
    <cofactor evidence="1">
        <name>thiamine diphosphate</name>
        <dbReference type="ChEBI" id="CHEBI:58937"/>
    </cofactor>
</comment>
<dbReference type="SUPFAM" id="SSF52922">
    <property type="entry name" value="TK C-terminal domain-like"/>
    <property type="match status" value="1"/>
</dbReference>
<dbReference type="Pfam" id="PF02779">
    <property type="entry name" value="Transket_pyr"/>
    <property type="match status" value="1"/>
</dbReference>
<dbReference type="FunFam" id="3.40.50.920:FF:000001">
    <property type="entry name" value="Pyruvate dehydrogenase E1 beta subunit"/>
    <property type="match status" value="1"/>
</dbReference>
<dbReference type="InterPro" id="IPR033248">
    <property type="entry name" value="Transketolase_C"/>
</dbReference>
<evidence type="ECO:0000313" key="6">
    <source>
        <dbReference type="Proteomes" id="UP000192907"/>
    </source>
</evidence>
<proteinExistence type="predicted"/>
<accession>A0A1Y6CRY0</accession>
<keyword evidence="3" id="KW-0786">Thiamine pyrophosphate</keyword>
<evidence type="ECO:0000313" key="5">
    <source>
        <dbReference type="EMBL" id="SMF83634.1"/>
    </source>
</evidence>
<dbReference type="STRING" id="1513793.SAMN06296036_1488"/>
<dbReference type="PANTHER" id="PTHR43257">
    <property type="entry name" value="PYRUVATE DEHYDROGENASE E1 COMPONENT BETA SUBUNIT"/>
    <property type="match status" value="1"/>
</dbReference>
<protein>
    <submittedName>
        <fullName evidence="5">Pyruvate dehydrogenase E1 component beta subunit</fullName>
    </submittedName>
</protein>
<dbReference type="Proteomes" id="UP000192907">
    <property type="component" value="Unassembled WGS sequence"/>
</dbReference>
<dbReference type="Gene3D" id="3.40.50.970">
    <property type="match status" value="1"/>
</dbReference>
<dbReference type="AlphaFoldDB" id="A0A1Y6CRY0"/>
<feature type="domain" description="Transketolase-like pyrimidine-binding" evidence="4">
    <location>
        <begin position="4"/>
        <end position="179"/>
    </location>
</feature>
<name>A0A1Y6CRY0_9BACT</name>